<dbReference type="EMBL" id="JAIXNE010000008">
    <property type="protein sequence ID" value="MCA6079023.1"/>
    <property type="molecule type" value="Genomic_DNA"/>
</dbReference>
<dbReference type="InterPro" id="IPR052022">
    <property type="entry name" value="26kDa_periplasmic_antigen"/>
</dbReference>
<dbReference type="Proteomes" id="UP001139409">
    <property type="component" value="Unassembled WGS sequence"/>
</dbReference>
<evidence type="ECO:0000313" key="3">
    <source>
        <dbReference type="Proteomes" id="UP001139409"/>
    </source>
</evidence>
<dbReference type="Gene3D" id="3.30.70.2970">
    <property type="entry name" value="Protein of unknown function (DUF541), domain 2"/>
    <property type="match status" value="1"/>
</dbReference>
<organism evidence="2 3">
    <name type="scientific">Fulvivirga sedimenti</name>
    <dbReference type="NCBI Taxonomy" id="2879465"/>
    <lineage>
        <taxon>Bacteria</taxon>
        <taxon>Pseudomonadati</taxon>
        <taxon>Bacteroidota</taxon>
        <taxon>Cytophagia</taxon>
        <taxon>Cytophagales</taxon>
        <taxon>Fulvivirgaceae</taxon>
        <taxon>Fulvivirga</taxon>
    </lineage>
</organism>
<keyword evidence="1" id="KW-0472">Membrane</keyword>
<accession>A0A9X1KZM0</accession>
<name>A0A9X1KZM0_9BACT</name>
<evidence type="ECO:0000256" key="1">
    <source>
        <dbReference type="SAM" id="Phobius"/>
    </source>
</evidence>
<keyword evidence="3" id="KW-1185">Reference proteome</keyword>
<dbReference type="PIRSF" id="PIRSF029033">
    <property type="entry name" value="UCP029033"/>
    <property type="match status" value="1"/>
</dbReference>
<dbReference type="InterPro" id="IPR007497">
    <property type="entry name" value="SIMPL/DUF541"/>
</dbReference>
<sequence>MKKSVVAIIILAGAAVICTAMLSYSFLNRNENSNSIQVTGLGRQDFTSDLIVWSGNFSRQAMNLDDAYNQLKNDQQSVRSYLVGKGIPSDSITFSAVDINQQYDYEYDNRGQSVRKFNGYLLTQRVEIESDAVDLVEQISREVTELINQGLTFNSYPPQYYYTRLADLKLEMIAEATRDATERAGRIAENSGSGLGSLKSAQMGVFQIIARNSNEDFSWGGTYNTSSKMKTATITMKLRFGVR</sequence>
<protein>
    <submittedName>
        <fullName evidence="2">SIMPL domain-containing protein</fullName>
    </submittedName>
</protein>
<dbReference type="InterPro" id="IPR016907">
    <property type="entry name" value="UCP029033"/>
</dbReference>
<reference evidence="2" key="1">
    <citation type="submission" date="2021-09" db="EMBL/GenBank/DDBJ databases">
        <title>Fulvivirga sp. isolated from coastal sediment.</title>
        <authorList>
            <person name="Yu H."/>
        </authorList>
    </citation>
    <scope>NUCLEOTIDE SEQUENCE</scope>
    <source>
        <strain evidence="2">1062</strain>
    </source>
</reference>
<dbReference type="Pfam" id="PF04402">
    <property type="entry name" value="SIMPL"/>
    <property type="match status" value="1"/>
</dbReference>
<dbReference type="RefSeq" id="WP_225699885.1">
    <property type="nucleotide sequence ID" value="NZ_JAIXNE010000008.1"/>
</dbReference>
<gene>
    <name evidence="2" type="ORF">LDX50_29385</name>
</gene>
<dbReference type="AlphaFoldDB" id="A0A9X1KZM0"/>
<proteinExistence type="predicted"/>
<keyword evidence="1" id="KW-0812">Transmembrane</keyword>
<evidence type="ECO:0000313" key="2">
    <source>
        <dbReference type="EMBL" id="MCA6079023.1"/>
    </source>
</evidence>
<feature type="transmembrane region" description="Helical" evidence="1">
    <location>
        <begin position="6"/>
        <end position="27"/>
    </location>
</feature>
<dbReference type="PANTHER" id="PTHR34387">
    <property type="entry name" value="SLR1258 PROTEIN"/>
    <property type="match status" value="1"/>
</dbReference>
<comment type="caution">
    <text evidence="2">The sequence shown here is derived from an EMBL/GenBank/DDBJ whole genome shotgun (WGS) entry which is preliminary data.</text>
</comment>
<dbReference type="GO" id="GO:0006974">
    <property type="term" value="P:DNA damage response"/>
    <property type="evidence" value="ECO:0007669"/>
    <property type="project" value="TreeGrafter"/>
</dbReference>
<dbReference type="PANTHER" id="PTHR34387:SF2">
    <property type="entry name" value="SLR1258 PROTEIN"/>
    <property type="match status" value="1"/>
</dbReference>
<keyword evidence="1" id="KW-1133">Transmembrane helix</keyword>